<dbReference type="PROSITE" id="PS50072">
    <property type="entry name" value="CSA_PPIASE_2"/>
    <property type="match status" value="1"/>
</dbReference>
<dbReference type="GO" id="GO:0005737">
    <property type="term" value="C:cytoplasm"/>
    <property type="evidence" value="ECO:0007669"/>
    <property type="project" value="TreeGrafter"/>
</dbReference>
<gene>
    <name evidence="12" type="primary">cyp-41</name>
    <name evidence="12" type="ORF">CFO_g3254</name>
</gene>
<evidence type="ECO:0000256" key="8">
    <source>
        <dbReference type="ARBA" id="ARBA00074451"/>
    </source>
</evidence>
<dbReference type="GO" id="GO:0042026">
    <property type="term" value="P:protein refolding"/>
    <property type="evidence" value="ECO:0007669"/>
    <property type="project" value="UniProtKB-ARBA"/>
</dbReference>
<dbReference type="FunFam" id="1.25.40.10:FF:000029">
    <property type="entry name" value="peptidyl-prolyl cis-trans isomerase D"/>
    <property type="match status" value="1"/>
</dbReference>
<reference evidence="12 13" key="1">
    <citation type="submission" date="2015-04" db="EMBL/GenBank/DDBJ databases">
        <title>Genome sequence of Ceratocystis platani, a major pathogen of plane trees.</title>
        <authorList>
            <person name="Belbahri L."/>
        </authorList>
    </citation>
    <scope>NUCLEOTIDE SEQUENCE [LARGE SCALE GENOMIC DNA]</scope>
    <source>
        <strain evidence="12 13">CFO</strain>
    </source>
</reference>
<keyword evidence="7 12" id="KW-0413">Isomerase</keyword>
<dbReference type="Proteomes" id="UP000034841">
    <property type="component" value="Unassembled WGS sequence"/>
</dbReference>
<dbReference type="Gene3D" id="2.40.100.10">
    <property type="entry name" value="Cyclophilin-like"/>
    <property type="match status" value="1"/>
</dbReference>
<name>A0A0F8BPC5_CERFI</name>
<dbReference type="InterPro" id="IPR020892">
    <property type="entry name" value="Cyclophilin-type_PPIase_CS"/>
</dbReference>
<dbReference type="InterPro" id="IPR002130">
    <property type="entry name" value="Cyclophilin-type_PPIase_dom"/>
</dbReference>
<dbReference type="InterPro" id="IPR029000">
    <property type="entry name" value="Cyclophilin-like_dom_sf"/>
</dbReference>
<keyword evidence="6" id="KW-0697">Rotamase</keyword>
<feature type="region of interest" description="Disordered" evidence="10">
    <location>
        <begin position="177"/>
        <end position="207"/>
    </location>
</feature>
<dbReference type="GO" id="GO:0003755">
    <property type="term" value="F:peptidyl-prolyl cis-trans isomerase activity"/>
    <property type="evidence" value="ECO:0007669"/>
    <property type="project" value="UniProtKB-KW"/>
</dbReference>
<keyword evidence="13" id="KW-1185">Reference proteome</keyword>
<comment type="caution">
    <text evidence="12">The sequence shown here is derived from an EMBL/GenBank/DDBJ whole genome shotgun (WGS) entry which is preliminary data.</text>
</comment>
<evidence type="ECO:0000313" key="12">
    <source>
        <dbReference type="EMBL" id="KKF94393.1"/>
    </source>
</evidence>
<keyword evidence="5" id="KW-0802">TPR repeat</keyword>
<dbReference type="GO" id="GO:0016018">
    <property type="term" value="F:cyclosporin A binding"/>
    <property type="evidence" value="ECO:0007669"/>
    <property type="project" value="TreeGrafter"/>
</dbReference>
<proteinExistence type="inferred from homology"/>
<dbReference type="OrthoDB" id="193499at2759"/>
<dbReference type="InterPro" id="IPR011990">
    <property type="entry name" value="TPR-like_helical_dom_sf"/>
</dbReference>
<dbReference type="AlphaFoldDB" id="A0A0F8BPC5"/>
<dbReference type="InterPro" id="IPR019734">
    <property type="entry name" value="TPR_rpt"/>
</dbReference>
<keyword evidence="4" id="KW-0677">Repeat</keyword>
<feature type="domain" description="PPIase cyclophilin-type" evidence="11">
    <location>
        <begin position="10"/>
        <end position="177"/>
    </location>
</feature>
<evidence type="ECO:0000256" key="7">
    <source>
        <dbReference type="ARBA" id="ARBA00023235"/>
    </source>
</evidence>
<dbReference type="PROSITE" id="PS00170">
    <property type="entry name" value="CSA_PPIASE_1"/>
    <property type="match status" value="1"/>
</dbReference>
<evidence type="ECO:0000256" key="9">
    <source>
        <dbReference type="ARBA" id="ARBA00076602"/>
    </source>
</evidence>
<evidence type="ECO:0000256" key="5">
    <source>
        <dbReference type="ARBA" id="ARBA00022803"/>
    </source>
</evidence>
<dbReference type="GO" id="GO:0051082">
    <property type="term" value="F:unfolded protein binding"/>
    <property type="evidence" value="ECO:0007669"/>
    <property type="project" value="UniProtKB-ARBA"/>
</dbReference>
<evidence type="ECO:0000256" key="10">
    <source>
        <dbReference type="SAM" id="MobiDB-lite"/>
    </source>
</evidence>
<evidence type="ECO:0000259" key="11">
    <source>
        <dbReference type="PROSITE" id="PS50072"/>
    </source>
</evidence>
<sequence length="373" mass="40343">MTEDSRPRVFFDISIDGEAVGRIVMRLYSDMVPKTTENFRALCTGEKGVDSESGKPLCYKGSIFHRVIKDFMIQGGDFTKGNGTGGKSIYGETFDDESFAKTHDRPFLLSMANAGPGTNGSQFFITTKKEGCSHLDNKHVVFGEVIAGKSIVRSIEGSHTDGSDRPTKPVEIVDCGELSADEPTTSNSDVADPYGDKYSDYPEDNDGEELKAGEGFNVASECKGFGGAAFKAGDIAAGISKYRKGLRYLAEDPTDLDNASEDVRASFDLLRVQLNNNLALLLSKKEKWNEAKKASSAALGVASIKDADKAKALFRRALAHKALKDSESALEDLVAANKLAPTDAAITNELNATRAKIAAYNEKRKAAYRKLFS</sequence>
<dbReference type="Gene3D" id="1.25.40.10">
    <property type="entry name" value="Tetratricopeptide repeat domain"/>
    <property type="match status" value="1"/>
</dbReference>
<protein>
    <recommendedName>
        <fullName evidence="8">Peptidyl-prolyl cis-trans isomerase D</fullName>
        <ecNumber evidence="3">5.2.1.8</ecNumber>
    </recommendedName>
    <alternativeName>
        <fullName evidence="9">Rotamase D</fullName>
    </alternativeName>
</protein>
<comment type="similarity">
    <text evidence="2">Belongs to the cyclophilin-type PPIase family. PPIase D subfamily.</text>
</comment>
<dbReference type="CDD" id="cd01926">
    <property type="entry name" value="cyclophilin_ABH_like"/>
    <property type="match status" value="1"/>
</dbReference>
<evidence type="ECO:0000256" key="3">
    <source>
        <dbReference type="ARBA" id="ARBA00013194"/>
    </source>
</evidence>
<evidence type="ECO:0000256" key="2">
    <source>
        <dbReference type="ARBA" id="ARBA00010898"/>
    </source>
</evidence>
<dbReference type="SMART" id="SM00028">
    <property type="entry name" value="TPR"/>
    <property type="match status" value="3"/>
</dbReference>
<evidence type="ECO:0000313" key="13">
    <source>
        <dbReference type="Proteomes" id="UP000034841"/>
    </source>
</evidence>
<dbReference type="PANTHER" id="PTHR11071">
    <property type="entry name" value="PEPTIDYL-PROLYL CIS-TRANS ISOMERASE"/>
    <property type="match status" value="1"/>
</dbReference>
<dbReference type="EMBL" id="LBBL01000164">
    <property type="protein sequence ID" value="KKF94393.1"/>
    <property type="molecule type" value="Genomic_DNA"/>
</dbReference>
<organism evidence="12 13">
    <name type="scientific">Ceratocystis fimbriata f. sp. platani</name>
    <dbReference type="NCBI Taxonomy" id="88771"/>
    <lineage>
        <taxon>Eukaryota</taxon>
        <taxon>Fungi</taxon>
        <taxon>Dikarya</taxon>
        <taxon>Ascomycota</taxon>
        <taxon>Pezizomycotina</taxon>
        <taxon>Sordariomycetes</taxon>
        <taxon>Hypocreomycetidae</taxon>
        <taxon>Microascales</taxon>
        <taxon>Ceratocystidaceae</taxon>
        <taxon>Ceratocystis</taxon>
    </lineage>
</organism>
<evidence type="ECO:0000256" key="4">
    <source>
        <dbReference type="ARBA" id="ARBA00022737"/>
    </source>
</evidence>
<dbReference type="SUPFAM" id="SSF48452">
    <property type="entry name" value="TPR-like"/>
    <property type="match status" value="1"/>
</dbReference>
<dbReference type="SUPFAM" id="SSF50891">
    <property type="entry name" value="Cyclophilin-like"/>
    <property type="match status" value="1"/>
</dbReference>
<evidence type="ECO:0000256" key="1">
    <source>
        <dbReference type="ARBA" id="ARBA00000971"/>
    </source>
</evidence>
<dbReference type="Pfam" id="PF00160">
    <property type="entry name" value="Pro_isomerase"/>
    <property type="match status" value="1"/>
</dbReference>
<accession>A0A0F8BPC5</accession>
<comment type="catalytic activity">
    <reaction evidence="1">
        <text>[protein]-peptidylproline (omega=180) = [protein]-peptidylproline (omega=0)</text>
        <dbReference type="Rhea" id="RHEA:16237"/>
        <dbReference type="Rhea" id="RHEA-COMP:10747"/>
        <dbReference type="Rhea" id="RHEA-COMP:10748"/>
        <dbReference type="ChEBI" id="CHEBI:83833"/>
        <dbReference type="ChEBI" id="CHEBI:83834"/>
        <dbReference type="EC" id="5.2.1.8"/>
    </reaction>
</comment>
<dbReference type="FunFam" id="2.40.100.10:FF:000022">
    <property type="entry name" value="Peptidyl-prolyl cis-trans isomerase CYP95"/>
    <property type="match status" value="1"/>
</dbReference>
<dbReference type="PANTHER" id="PTHR11071:SF561">
    <property type="entry name" value="PEPTIDYL-PROLYL CIS-TRANS ISOMERASE D-RELATED"/>
    <property type="match status" value="1"/>
</dbReference>
<dbReference type="EC" id="5.2.1.8" evidence="3"/>
<dbReference type="PRINTS" id="PR00153">
    <property type="entry name" value="CSAPPISMRASE"/>
</dbReference>
<evidence type="ECO:0000256" key="6">
    <source>
        <dbReference type="ARBA" id="ARBA00023110"/>
    </source>
</evidence>